<dbReference type="GO" id="GO:0098553">
    <property type="term" value="C:lumenal side of endoplasmic reticulum membrane"/>
    <property type="evidence" value="ECO:0007669"/>
    <property type="project" value="UniProtKB-ARBA"/>
</dbReference>
<dbReference type="GO" id="GO:0005615">
    <property type="term" value="C:extracellular space"/>
    <property type="evidence" value="ECO:0007669"/>
    <property type="project" value="TreeGrafter"/>
</dbReference>
<dbReference type="EMBL" id="VZRJ01011677">
    <property type="protein sequence ID" value="NWV13240.1"/>
    <property type="molecule type" value="Genomic_DNA"/>
</dbReference>
<organism evidence="6 7">
    <name type="scientific">Ptilonorhynchus violaceus</name>
    <name type="common">Satin bowerbird</name>
    <name type="synonym">Pyrrhocorax violaceus</name>
    <dbReference type="NCBI Taxonomy" id="28724"/>
    <lineage>
        <taxon>Eukaryota</taxon>
        <taxon>Metazoa</taxon>
        <taxon>Chordata</taxon>
        <taxon>Craniata</taxon>
        <taxon>Vertebrata</taxon>
        <taxon>Euteleostomi</taxon>
        <taxon>Archelosauria</taxon>
        <taxon>Archosauria</taxon>
        <taxon>Dinosauria</taxon>
        <taxon>Saurischia</taxon>
        <taxon>Theropoda</taxon>
        <taxon>Coelurosauria</taxon>
        <taxon>Aves</taxon>
        <taxon>Neognathae</taxon>
        <taxon>Neoaves</taxon>
        <taxon>Telluraves</taxon>
        <taxon>Australaves</taxon>
        <taxon>Passeriformes</taxon>
        <taxon>Ptilonorhynchidae</taxon>
        <taxon>Ptilonorhynchus</taxon>
    </lineage>
</organism>
<evidence type="ECO:0000256" key="4">
    <source>
        <dbReference type="ARBA" id="ARBA00023180"/>
    </source>
</evidence>
<keyword evidence="7" id="KW-1185">Reference proteome</keyword>
<evidence type="ECO:0000256" key="3">
    <source>
        <dbReference type="ARBA" id="ARBA00023136"/>
    </source>
</evidence>
<dbReference type="InterPro" id="IPR011162">
    <property type="entry name" value="MHC_I/II-like_Ag-recog"/>
</dbReference>
<dbReference type="AlphaFoldDB" id="A0A7K6CHE5"/>
<dbReference type="GO" id="GO:0009897">
    <property type="term" value="C:external side of plasma membrane"/>
    <property type="evidence" value="ECO:0007669"/>
    <property type="project" value="TreeGrafter"/>
</dbReference>
<dbReference type="GO" id="GO:0006955">
    <property type="term" value="P:immune response"/>
    <property type="evidence" value="ECO:0007669"/>
    <property type="project" value="TreeGrafter"/>
</dbReference>
<feature type="non-terminal residue" evidence="6">
    <location>
        <position position="1"/>
    </location>
</feature>
<evidence type="ECO:0000313" key="7">
    <source>
        <dbReference type="Proteomes" id="UP000584880"/>
    </source>
</evidence>
<sequence>SLRYLQVVVSEPSSGVPQYLEMGYLDGVPIARYDSERGRPEPLTPWMAAGAGQEHWDTQTQRNKRNQQLCPGILEDL</sequence>
<name>A0A7K6CHE5_PTIVI</name>
<dbReference type="GO" id="GO:0001916">
    <property type="term" value="P:positive regulation of T cell mediated cytotoxicity"/>
    <property type="evidence" value="ECO:0007669"/>
    <property type="project" value="TreeGrafter"/>
</dbReference>
<dbReference type="PANTHER" id="PTHR16675">
    <property type="entry name" value="MHC CLASS I-RELATED"/>
    <property type="match status" value="1"/>
</dbReference>
<gene>
    <name evidence="6" type="primary">Mr1_1</name>
    <name evidence="6" type="ORF">PTIVIO_R15432</name>
</gene>
<dbReference type="InterPro" id="IPR011161">
    <property type="entry name" value="MHC_I-like_Ag-recog"/>
</dbReference>
<proteinExistence type="predicted"/>
<dbReference type="SUPFAM" id="SSF54452">
    <property type="entry name" value="MHC antigen-recognition domain"/>
    <property type="match status" value="1"/>
</dbReference>
<keyword evidence="3" id="KW-0472">Membrane</keyword>
<accession>A0A7K6CHE5</accession>
<dbReference type="GO" id="GO:0002476">
    <property type="term" value="P:antigen processing and presentation of endogenous peptide antigen via MHC class Ib"/>
    <property type="evidence" value="ECO:0007669"/>
    <property type="project" value="TreeGrafter"/>
</dbReference>
<evidence type="ECO:0000256" key="2">
    <source>
        <dbReference type="ARBA" id="ARBA00022451"/>
    </source>
</evidence>
<dbReference type="InterPro" id="IPR037055">
    <property type="entry name" value="MHC_I-like_Ag-recog_sf"/>
</dbReference>
<dbReference type="InterPro" id="IPR050208">
    <property type="entry name" value="MHC_class-I_related"/>
</dbReference>
<keyword evidence="4" id="KW-0325">Glycoprotein</keyword>
<comment type="caution">
    <text evidence="6">The sequence shown here is derived from an EMBL/GenBank/DDBJ whole genome shotgun (WGS) entry which is preliminary data.</text>
</comment>
<dbReference type="GO" id="GO:0030670">
    <property type="term" value="C:phagocytic vesicle membrane"/>
    <property type="evidence" value="ECO:0007669"/>
    <property type="project" value="UniProtKB-ARBA"/>
</dbReference>
<keyword evidence="2" id="KW-0490">MHC I</keyword>
<dbReference type="Gene3D" id="3.30.500.10">
    <property type="entry name" value="MHC class I-like antigen recognition-like"/>
    <property type="match status" value="1"/>
</dbReference>
<dbReference type="Pfam" id="PF00129">
    <property type="entry name" value="MHC_I"/>
    <property type="match status" value="1"/>
</dbReference>
<protein>
    <submittedName>
        <fullName evidence="6">HMR1 protein</fullName>
    </submittedName>
</protein>
<dbReference type="Proteomes" id="UP000584880">
    <property type="component" value="Unassembled WGS sequence"/>
</dbReference>
<keyword evidence="2" id="KW-0391">Immunity</keyword>
<dbReference type="GO" id="GO:0042612">
    <property type="term" value="C:MHC class I protein complex"/>
    <property type="evidence" value="ECO:0007669"/>
    <property type="project" value="UniProtKB-KW"/>
</dbReference>
<dbReference type="PANTHER" id="PTHR16675:SF251">
    <property type="entry name" value="HLA CLASS I HISTOCOMPATIBILITY ANTIGEN, C ALPHA CHAIN"/>
    <property type="match status" value="1"/>
</dbReference>
<feature type="non-terminal residue" evidence="6">
    <location>
        <position position="77"/>
    </location>
</feature>
<evidence type="ECO:0000313" key="6">
    <source>
        <dbReference type="EMBL" id="NWV13240.1"/>
    </source>
</evidence>
<dbReference type="GO" id="GO:0002486">
    <property type="term" value="P:antigen processing and presentation of endogenous peptide antigen via MHC class I via ER pathway, TAP-independent"/>
    <property type="evidence" value="ECO:0007669"/>
    <property type="project" value="TreeGrafter"/>
</dbReference>
<evidence type="ECO:0000256" key="1">
    <source>
        <dbReference type="ARBA" id="ARBA00004167"/>
    </source>
</evidence>
<comment type="subcellular location">
    <subcellularLocation>
        <location evidence="1">Membrane</location>
        <topology evidence="1">Single-pass membrane protein</topology>
    </subcellularLocation>
</comment>
<evidence type="ECO:0000259" key="5">
    <source>
        <dbReference type="Pfam" id="PF00129"/>
    </source>
</evidence>
<feature type="domain" description="MHC class I-like antigen recognition-like" evidence="5">
    <location>
        <begin position="1"/>
        <end position="70"/>
    </location>
</feature>
<reference evidence="6 7" key="1">
    <citation type="submission" date="2019-09" db="EMBL/GenBank/DDBJ databases">
        <title>Bird 10,000 Genomes (B10K) Project - Family phase.</title>
        <authorList>
            <person name="Zhang G."/>
        </authorList>
    </citation>
    <scope>NUCLEOTIDE SEQUENCE [LARGE SCALE GENOMIC DNA]</scope>
    <source>
        <strain evidence="6">B10K-DU-012-10</strain>
        <tissue evidence="6">Blood</tissue>
    </source>
</reference>